<protein>
    <submittedName>
        <fullName evidence="1">Uncharacterized protein</fullName>
    </submittedName>
</protein>
<organism evidence="1 2">
    <name type="scientific">Canis lupus dingo</name>
    <name type="common">dingo</name>
    <dbReference type="NCBI Taxonomy" id="286419"/>
    <lineage>
        <taxon>Eukaryota</taxon>
        <taxon>Metazoa</taxon>
        <taxon>Chordata</taxon>
        <taxon>Craniata</taxon>
        <taxon>Vertebrata</taxon>
        <taxon>Euteleostomi</taxon>
        <taxon>Mammalia</taxon>
        <taxon>Eutheria</taxon>
        <taxon>Laurasiatheria</taxon>
        <taxon>Carnivora</taxon>
        <taxon>Caniformia</taxon>
        <taxon>Canidae</taxon>
        <taxon>Canis</taxon>
    </lineage>
</organism>
<reference evidence="1" key="2">
    <citation type="submission" date="2025-09" db="UniProtKB">
        <authorList>
            <consortium name="Ensembl"/>
        </authorList>
    </citation>
    <scope>IDENTIFICATION</scope>
</reference>
<dbReference type="AlphaFoldDB" id="A0A8C0KQZ1"/>
<dbReference type="Ensembl" id="ENSCAFT00020021904.1">
    <property type="protein sequence ID" value="ENSCAFP00020018924.1"/>
    <property type="gene ID" value="ENSCAFG00020015022.1"/>
</dbReference>
<proteinExistence type="predicted"/>
<keyword evidence="2" id="KW-1185">Reference proteome</keyword>
<dbReference type="GeneTree" id="ENSGT01110000267556"/>
<name>A0A8C0KQZ1_CANLU</name>
<sequence>HTLLCSYGENNKSTAPQSLILKTSDFTKKNLKLNIPNCLVTLKVKSTGSVKYTRLDSLLIETEMTWEFTAMVLFRPIKSAPSFMVAFSVLRNCPKLR</sequence>
<evidence type="ECO:0000313" key="1">
    <source>
        <dbReference type="Ensembl" id="ENSCAFP00020018924.1"/>
    </source>
</evidence>
<dbReference type="Proteomes" id="UP000694391">
    <property type="component" value="Unplaced"/>
</dbReference>
<accession>A0A8C0KQZ1</accession>
<evidence type="ECO:0000313" key="2">
    <source>
        <dbReference type="Proteomes" id="UP000694391"/>
    </source>
</evidence>
<reference evidence="1" key="1">
    <citation type="submission" date="2025-08" db="UniProtKB">
        <authorList>
            <consortium name="Ensembl"/>
        </authorList>
    </citation>
    <scope>IDENTIFICATION</scope>
</reference>